<feature type="transmembrane region" description="Helical" evidence="2">
    <location>
        <begin position="12"/>
        <end position="32"/>
    </location>
</feature>
<evidence type="ECO:0000256" key="2">
    <source>
        <dbReference type="SAM" id="Phobius"/>
    </source>
</evidence>
<feature type="compositionally biased region" description="Low complexity" evidence="1">
    <location>
        <begin position="64"/>
        <end position="77"/>
    </location>
</feature>
<sequence>MKFLPENRKKTVGALALILVSIGGTVYINFFMGKSNVPTLPATAPTAMDGAPAPQSDMPPPGGESPTGAPPATTGTGQSSTPLLPYGSKIDISIFDSDKFKVLKGIPRVEVTNDELGKIDPFKK</sequence>
<name>A0A1F5NMT4_9BACT</name>
<comment type="caution">
    <text evidence="3">The sequence shown here is derived from an EMBL/GenBank/DDBJ whole genome shotgun (WGS) entry which is preliminary data.</text>
</comment>
<dbReference type="AlphaFoldDB" id="A0A1F5NMT4"/>
<proteinExistence type="predicted"/>
<keyword evidence="2" id="KW-0812">Transmembrane</keyword>
<gene>
    <name evidence="3" type="ORF">A2751_00135</name>
</gene>
<dbReference type="EMBL" id="MFEK01000011">
    <property type="protein sequence ID" value="OGE78938.1"/>
    <property type="molecule type" value="Genomic_DNA"/>
</dbReference>
<keyword evidence="2" id="KW-1133">Transmembrane helix</keyword>
<organism evidence="3 4">
    <name type="scientific">Candidatus Doudnabacteria bacterium RIFCSPHIGHO2_01_FULL_46_14</name>
    <dbReference type="NCBI Taxonomy" id="1817824"/>
    <lineage>
        <taxon>Bacteria</taxon>
        <taxon>Candidatus Doudnaibacteriota</taxon>
    </lineage>
</organism>
<keyword evidence="2" id="KW-0472">Membrane</keyword>
<accession>A0A1F5NMT4</accession>
<evidence type="ECO:0000313" key="4">
    <source>
        <dbReference type="Proteomes" id="UP000176864"/>
    </source>
</evidence>
<evidence type="ECO:0000313" key="3">
    <source>
        <dbReference type="EMBL" id="OGE78938.1"/>
    </source>
</evidence>
<protein>
    <submittedName>
        <fullName evidence="3">Uncharacterized protein</fullName>
    </submittedName>
</protein>
<reference evidence="3 4" key="1">
    <citation type="journal article" date="2016" name="Nat. Commun.">
        <title>Thousands of microbial genomes shed light on interconnected biogeochemical processes in an aquifer system.</title>
        <authorList>
            <person name="Anantharaman K."/>
            <person name="Brown C.T."/>
            <person name="Hug L.A."/>
            <person name="Sharon I."/>
            <person name="Castelle C.J."/>
            <person name="Probst A.J."/>
            <person name="Thomas B.C."/>
            <person name="Singh A."/>
            <person name="Wilkins M.J."/>
            <person name="Karaoz U."/>
            <person name="Brodie E.L."/>
            <person name="Williams K.H."/>
            <person name="Hubbard S.S."/>
            <person name="Banfield J.F."/>
        </authorList>
    </citation>
    <scope>NUCLEOTIDE SEQUENCE [LARGE SCALE GENOMIC DNA]</scope>
</reference>
<evidence type="ECO:0000256" key="1">
    <source>
        <dbReference type="SAM" id="MobiDB-lite"/>
    </source>
</evidence>
<dbReference type="STRING" id="1817824.A2751_00135"/>
<dbReference type="Proteomes" id="UP000176864">
    <property type="component" value="Unassembled WGS sequence"/>
</dbReference>
<feature type="region of interest" description="Disordered" evidence="1">
    <location>
        <begin position="41"/>
        <end position="84"/>
    </location>
</feature>